<dbReference type="InterPro" id="IPR012677">
    <property type="entry name" value="Nucleotide-bd_a/b_plait_sf"/>
</dbReference>
<evidence type="ECO:0000313" key="6">
    <source>
        <dbReference type="Proteomes" id="UP000826234"/>
    </source>
</evidence>
<organism evidence="5 6">
    <name type="scientific">Phrynosoma platyrhinos</name>
    <name type="common">Desert horned lizard</name>
    <dbReference type="NCBI Taxonomy" id="52577"/>
    <lineage>
        <taxon>Eukaryota</taxon>
        <taxon>Metazoa</taxon>
        <taxon>Chordata</taxon>
        <taxon>Craniata</taxon>
        <taxon>Vertebrata</taxon>
        <taxon>Euteleostomi</taxon>
        <taxon>Lepidosauria</taxon>
        <taxon>Squamata</taxon>
        <taxon>Bifurcata</taxon>
        <taxon>Unidentata</taxon>
        <taxon>Episquamata</taxon>
        <taxon>Toxicofera</taxon>
        <taxon>Iguania</taxon>
        <taxon>Phrynosomatidae</taxon>
        <taxon>Phrynosomatinae</taxon>
        <taxon>Phrynosoma</taxon>
    </lineage>
</organism>
<dbReference type="InterPro" id="IPR035979">
    <property type="entry name" value="RBD_domain_sf"/>
</dbReference>
<feature type="compositionally biased region" description="Low complexity" evidence="4">
    <location>
        <begin position="19"/>
        <end position="39"/>
    </location>
</feature>
<gene>
    <name evidence="5" type="ORF">JD844_028435</name>
</gene>
<comment type="subcellular location">
    <subcellularLocation>
        <location evidence="1">Nucleus</location>
    </subcellularLocation>
</comment>
<dbReference type="InterPro" id="IPR047131">
    <property type="entry name" value="RBFOX1-like"/>
</dbReference>
<dbReference type="PANTHER" id="PTHR15597">
    <property type="entry name" value="ATAXIN 2-BINDING PROTEIN 1-RELATED"/>
    <property type="match status" value="1"/>
</dbReference>
<feature type="region of interest" description="Disordered" evidence="4">
    <location>
        <begin position="18"/>
        <end position="48"/>
    </location>
</feature>
<dbReference type="SUPFAM" id="SSF54928">
    <property type="entry name" value="RNA-binding domain, RBD"/>
    <property type="match status" value="1"/>
</dbReference>
<dbReference type="Proteomes" id="UP000826234">
    <property type="component" value="Unassembled WGS sequence"/>
</dbReference>
<protein>
    <submittedName>
        <fullName evidence="5">Uncharacterized protein</fullName>
    </submittedName>
</protein>
<evidence type="ECO:0000256" key="4">
    <source>
        <dbReference type="SAM" id="MobiDB-lite"/>
    </source>
</evidence>
<sequence length="66" mass="7437">MPANTSLCFSYAVIEQTEGGAQTDGQQSQTQSSENTESKSTPKRLHVSNIPFRFRDPDLRQMFGVW</sequence>
<accession>A0ABQ7SHY7</accession>
<keyword evidence="6" id="KW-1185">Reference proteome</keyword>
<evidence type="ECO:0000256" key="2">
    <source>
        <dbReference type="ARBA" id="ARBA00022884"/>
    </source>
</evidence>
<proteinExistence type="predicted"/>
<dbReference type="Gene3D" id="3.30.70.330">
    <property type="match status" value="1"/>
</dbReference>
<evidence type="ECO:0000256" key="1">
    <source>
        <dbReference type="ARBA" id="ARBA00004123"/>
    </source>
</evidence>
<dbReference type="PANTHER" id="PTHR15597:SF31">
    <property type="entry name" value="RNA BINDING PROTEIN FOX-1 HOMOLOG 2"/>
    <property type="match status" value="1"/>
</dbReference>
<comment type="caution">
    <text evidence="5">The sequence shown here is derived from an EMBL/GenBank/DDBJ whole genome shotgun (WGS) entry which is preliminary data.</text>
</comment>
<evidence type="ECO:0000256" key="3">
    <source>
        <dbReference type="ARBA" id="ARBA00023242"/>
    </source>
</evidence>
<reference evidence="5 6" key="1">
    <citation type="journal article" date="2022" name="Gigascience">
        <title>A chromosome-level genome assembly and annotation of the desert horned lizard, Phrynosoma platyrhinos, provides insight into chromosomal rearrangements among reptiles.</title>
        <authorList>
            <person name="Koochekian N."/>
            <person name="Ascanio A."/>
            <person name="Farleigh K."/>
            <person name="Card D.C."/>
            <person name="Schield D.R."/>
            <person name="Castoe T.A."/>
            <person name="Jezkova T."/>
        </authorList>
    </citation>
    <scope>NUCLEOTIDE SEQUENCE [LARGE SCALE GENOMIC DNA]</scope>
    <source>
        <strain evidence="5">NK-2021</strain>
    </source>
</reference>
<evidence type="ECO:0000313" key="5">
    <source>
        <dbReference type="EMBL" id="KAH0616939.1"/>
    </source>
</evidence>
<keyword evidence="3" id="KW-0539">Nucleus</keyword>
<keyword evidence="2" id="KW-0694">RNA-binding</keyword>
<name>A0ABQ7SHY7_PHRPL</name>
<dbReference type="EMBL" id="JAIPUX010005290">
    <property type="protein sequence ID" value="KAH0616939.1"/>
    <property type="molecule type" value="Genomic_DNA"/>
</dbReference>